<dbReference type="SMART" id="SM00327">
    <property type="entry name" value="VWA"/>
    <property type="match status" value="1"/>
</dbReference>
<feature type="compositionally biased region" description="Polar residues" evidence="1">
    <location>
        <begin position="229"/>
        <end position="243"/>
    </location>
</feature>
<proteinExistence type="predicted"/>
<gene>
    <name evidence="3" type="ORF">MSZNOR_1898</name>
</gene>
<keyword evidence="3" id="KW-0436">Ligase</keyword>
<dbReference type="RefSeq" id="WP_317963906.1">
    <property type="nucleotide sequence ID" value="NZ_OX458333.1"/>
</dbReference>
<organism evidence="3 4">
    <name type="scientific">Methylocaldum szegediense</name>
    <dbReference type="NCBI Taxonomy" id="73780"/>
    <lineage>
        <taxon>Bacteria</taxon>
        <taxon>Pseudomonadati</taxon>
        <taxon>Pseudomonadota</taxon>
        <taxon>Gammaproteobacteria</taxon>
        <taxon>Methylococcales</taxon>
        <taxon>Methylococcaceae</taxon>
        <taxon>Methylocaldum</taxon>
    </lineage>
</organism>
<feature type="domain" description="VWFA" evidence="2">
    <location>
        <begin position="425"/>
        <end position="599"/>
    </location>
</feature>
<name>A0ABN8X1K9_9GAMM</name>
<dbReference type="PROSITE" id="PS50234">
    <property type="entry name" value="VWFA"/>
    <property type="match status" value="1"/>
</dbReference>
<dbReference type="EMBL" id="OX458333">
    <property type="protein sequence ID" value="CAI8817786.1"/>
    <property type="molecule type" value="Genomic_DNA"/>
</dbReference>
<evidence type="ECO:0000259" key="2">
    <source>
        <dbReference type="PROSITE" id="PS50234"/>
    </source>
</evidence>
<feature type="compositionally biased region" description="Basic and acidic residues" evidence="1">
    <location>
        <begin position="212"/>
        <end position="221"/>
    </location>
</feature>
<keyword evidence="4" id="KW-1185">Reference proteome</keyword>
<dbReference type="EC" id="6.6.1.2" evidence="3"/>
<dbReference type="Gene3D" id="3.40.50.410">
    <property type="entry name" value="von Willebrand factor, type A domain"/>
    <property type="match status" value="1"/>
</dbReference>
<evidence type="ECO:0000313" key="4">
    <source>
        <dbReference type="Proteomes" id="UP001162030"/>
    </source>
</evidence>
<evidence type="ECO:0000256" key="1">
    <source>
        <dbReference type="SAM" id="MobiDB-lite"/>
    </source>
</evidence>
<dbReference type="InterPro" id="IPR036465">
    <property type="entry name" value="vWFA_dom_sf"/>
</dbReference>
<feature type="region of interest" description="Disordered" evidence="1">
    <location>
        <begin position="212"/>
        <end position="304"/>
    </location>
</feature>
<dbReference type="SUPFAM" id="SSF53300">
    <property type="entry name" value="vWA-like"/>
    <property type="match status" value="1"/>
</dbReference>
<accession>A0ABN8X1K9</accession>
<dbReference type="GO" id="GO:0051116">
    <property type="term" value="F:cobaltochelatase activity"/>
    <property type="evidence" value="ECO:0007669"/>
    <property type="project" value="UniProtKB-EC"/>
</dbReference>
<dbReference type="Proteomes" id="UP001162030">
    <property type="component" value="Chromosome"/>
</dbReference>
<evidence type="ECO:0000313" key="3">
    <source>
        <dbReference type="EMBL" id="CAI8817786.1"/>
    </source>
</evidence>
<reference evidence="3 4" key="1">
    <citation type="submission" date="2023-03" db="EMBL/GenBank/DDBJ databases">
        <authorList>
            <person name="Pearce D."/>
        </authorList>
    </citation>
    <scope>NUCLEOTIDE SEQUENCE [LARGE SCALE GENOMIC DNA]</scope>
    <source>
        <strain evidence="3">Msz</strain>
    </source>
</reference>
<protein>
    <submittedName>
        <fullName evidence="3">Cobaltochelatase CobT</fullName>
        <ecNumber evidence="3">6.6.1.2</ecNumber>
    </submittedName>
</protein>
<sequence>MKTNRTLNNAFPIVAAALGNNLGVKVIVGGEDARTNGDTIQIPAYDGDDPDYRDVAWGYLAHEAGHVRFTDMECFRQASQVPIRKAILNVLEDVRIERQLAEMYPGTRLTIEKTIRKMIDQGDFAMQPPNAHPAAVLESFLLFHLRTRELGQTALSDLADEAERLLEERFPTGAVTRLFGLLSEVPRLGSTRDCLILTDRILRMIEEELAKAEEEVEKPPRGESGTGGASDNTQADPGNTDSPTGDPDEIAQPKADAPVGDSDQNAPADVPNGPADAAPAGDPHPATDGNGVSPASVPSDGKADDSVRVLRAVLSARAEDVGQDLFECARKTLSLTTSQASNLVLPAADEPPENPENGRALLDKTVLESTRIRSKLQGLVQASRLKRPALKSLGRKISGNRLHRLATGDPRVFEQRLPQTAPNTAVHVLLDRSPSMRDTVVHQRRIDIAWEACVALALALEGIPGVNPAITAFPGHEGRADSVYRVMDHGQRVRQRAPYLGFETDGGTPLAQGLWYAASRVLACREPRKVILALTDGKPDSEAAVRDILDRCTASGIEVVGIGLGITVGHLFERSISILEIQELRERLFELSSDLLIAA</sequence>
<feature type="compositionally biased region" description="Low complexity" evidence="1">
    <location>
        <begin position="266"/>
        <end position="289"/>
    </location>
</feature>
<dbReference type="InterPro" id="IPR002035">
    <property type="entry name" value="VWF_A"/>
</dbReference>